<evidence type="ECO:0000256" key="5">
    <source>
        <dbReference type="ARBA" id="ARBA00022801"/>
    </source>
</evidence>
<feature type="compositionally biased region" description="Basic and acidic residues" evidence="8">
    <location>
        <begin position="352"/>
        <end position="366"/>
    </location>
</feature>
<evidence type="ECO:0000256" key="7">
    <source>
        <dbReference type="ARBA" id="ARBA00023049"/>
    </source>
</evidence>
<keyword evidence="7" id="KW-0482">Metalloprotease</keyword>
<dbReference type="EMBL" id="JAPFFF010000002">
    <property type="protein sequence ID" value="KAK8897642.1"/>
    <property type="molecule type" value="Genomic_DNA"/>
</dbReference>
<evidence type="ECO:0000256" key="8">
    <source>
        <dbReference type="SAM" id="MobiDB-lite"/>
    </source>
</evidence>
<sequence>MHALDSSSESFPSFHPRDSNEPFKNPLVILYDESTGKNHTFLVTPFPHKFAVMQWGVENFTINGKTVTSGIEIEDGDGSGTAGSHPDCRIGNQDLMAGVSLQGENGPYNRFTPLTAAILLDTGNYDIVWDKAQPLVWGNKDSIDGNYIKDFVIGPPANVFPQQYIYRPSVYPFRDSCGFTFKMLGGLGMVNITENPMFICSLGESKMYANARAYCEAEDFYNPNKDDVIGANWAFDFQIVHHPTQEICGVGKACIAGVRNCVPYTIADDRKSFSIEYMDNTFECNESNVGKIVHQIGFYSDIFGIKSPPIEQFIRTVKMMEEHQYLTGDPFAEEVTRPSSSDISSELVIPSNKEDESTISSEEEKMPISSYEYQTISLIKSEQDSITLISSNSHNSNLFLSPQTKGSNINIQFAEDQKDFNGEIGLHANSNIATVNLPQSDVPLNLFNNEESRITFGIDQFKEAVPVSLQKLTISDGGLHFDVPDGMIGIEFKEVETFSSGKIQTYQKEELLET</sequence>
<reference evidence="9 10" key="1">
    <citation type="submission" date="2024-04" db="EMBL/GenBank/DDBJ databases">
        <title>Tritrichomonas musculus Genome.</title>
        <authorList>
            <person name="Alves-Ferreira E."/>
            <person name="Grigg M."/>
            <person name="Lorenzi H."/>
            <person name="Galac M."/>
        </authorList>
    </citation>
    <scope>NUCLEOTIDE SEQUENCE [LARGE SCALE GENOMIC DNA]</scope>
    <source>
        <strain evidence="9 10">EAF2021</strain>
    </source>
</reference>
<keyword evidence="4" id="KW-0479">Metal-binding</keyword>
<dbReference type="InterPro" id="IPR001577">
    <property type="entry name" value="Peptidase_M8"/>
</dbReference>
<evidence type="ECO:0000256" key="4">
    <source>
        <dbReference type="ARBA" id="ARBA00022723"/>
    </source>
</evidence>
<evidence type="ECO:0000256" key="6">
    <source>
        <dbReference type="ARBA" id="ARBA00022833"/>
    </source>
</evidence>
<evidence type="ECO:0000313" key="10">
    <source>
        <dbReference type="Proteomes" id="UP001470230"/>
    </source>
</evidence>
<keyword evidence="6" id="KW-0862">Zinc</keyword>
<name>A0ABR2L383_9EUKA</name>
<keyword evidence="5" id="KW-0378">Hydrolase</keyword>
<evidence type="ECO:0000256" key="3">
    <source>
        <dbReference type="ARBA" id="ARBA00022670"/>
    </source>
</evidence>
<dbReference type="Pfam" id="PF01457">
    <property type="entry name" value="Peptidase_M8"/>
    <property type="match status" value="1"/>
</dbReference>
<dbReference type="PANTHER" id="PTHR10942:SF0">
    <property type="entry name" value="LEISHMANOLYSIN-LIKE PEPTIDASE"/>
    <property type="match status" value="1"/>
</dbReference>
<comment type="similarity">
    <text evidence="2">Belongs to the peptidase M8 family.</text>
</comment>
<protein>
    <submittedName>
        <fullName evidence="9">Uncharacterized protein</fullName>
    </submittedName>
</protein>
<keyword evidence="3" id="KW-0645">Protease</keyword>
<comment type="cofactor">
    <cofactor evidence="1">
        <name>Zn(2+)</name>
        <dbReference type="ChEBI" id="CHEBI:29105"/>
    </cofactor>
</comment>
<dbReference type="Proteomes" id="UP001470230">
    <property type="component" value="Unassembled WGS sequence"/>
</dbReference>
<dbReference type="PANTHER" id="PTHR10942">
    <property type="entry name" value="LEISHMANOLYSIN-LIKE PEPTIDASE"/>
    <property type="match status" value="1"/>
</dbReference>
<organism evidence="9 10">
    <name type="scientific">Tritrichomonas musculus</name>
    <dbReference type="NCBI Taxonomy" id="1915356"/>
    <lineage>
        <taxon>Eukaryota</taxon>
        <taxon>Metamonada</taxon>
        <taxon>Parabasalia</taxon>
        <taxon>Tritrichomonadida</taxon>
        <taxon>Tritrichomonadidae</taxon>
        <taxon>Tritrichomonas</taxon>
    </lineage>
</organism>
<evidence type="ECO:0000256" key="1">
    <source>
        <dbReference type="ARBA" id="ARBA00001947"/>
    </source>
</evidence>
<proteinExistence type="inferred from homology"/>
<dbReference type="Gene3D" id="3.90.132.10">
    <property type="entry name" value="Leishmanolysin , domain 2"/>
    <property type="match status" value="1"/>
</dbReference>
<keyword evidence="10" id="KW-1185">Reference proteome</keyword>
<gene>
    <name evidence="9" type="ORF">M9Y10_015605</name>
</gene>
<evidence type="ECO:0000256" key="2">
    <source>
        <dbReference type="ARBA" id="ARBA00005860"/>
    </source>
</evidence>
<accession>A0ABR2L383</accession>
<feature type="region of interest" description="Disordered" evidence="8">
    <location>
        <begin position="342"/>
        <end position="366"/>
    </location>
</feature>
<dbReference type="SUPFAM" id="SSF55486">
    <property type="entry name" value="Metalloproteases ('zincins'), catalytic domain"/>
    <property type="match status" value="1"/>
</dbReference>
<comment type="caution">
    <text evidence="9">The sequence shown here is derived from an EMBL/GenBank/DDBJ whole genome shotgun (WGS) entry which is preliminary data.</text>
</comment>
<evidence type="ECO:0000313" key="9">
    <source>
        <dbReference type="EMBL" id="KAK8897642.1"/>
    </source>
</evidence>